<dbReference type="GO" id="GO:0005886">
    <property type="term" value="C:plasma membrane"/>
    <property type="evidence" value="ECO:0007669"/>
    <property type="project" value="UniProtKB-SubCell"/>
</dbReference>
<feature type="transmembrane region" description="Helical" evidence="5">
    <location>
        <begin position="96"/>
        <end position="116"/>
    </location>
</feature>
<evidence type="ECO:0000256" key="4">
    <source>
        <dbReference type="ARBA" id="ARBA00023136"/>
    </source>
</evidence>
<evidence type="ECO:0000256" key="5">
    <source>
        <dbReference type="RuleBase" id="RU363041"/>
    </source>
</evidence>
<evidence type="ECO:0000256" key="1">
    <source>
        <dbReference type="ARBA" id="ARBA00004141"/>
    </source>
</evidence>
<feature type="transmembrane region" description="Helical" evidence="5">
    <location>
        <begin position="128"/>
        <end position="157"/>
    </location>
</feature>
<feature type="transmembrane region" description="Helical" evidence="5">
    <location>
        <begin position="169"/>
        <end position="191"/>
    </location>
</feature>
<dbReference type="InterPro" id="IPR002781">
    <property type="entry name" value="TM_pro_TauE-like"/>
</dbReference>
<reference evidence="6" key="1">
    <citation type="submission" date="2015-11" db="EMBL/GenBank/DDBJ databases">
        <authorList>
            <person name="Zhang Y."/>
            <person name="Guo Z."/>
        </authorList>
    </citation>
    <scope>NUCLEOTIDE SEQUENCE</scope>
    <source>
        <strain evidence="6">BN30871</strain>
    </source>
</reference>
<name>A0A0S4XPA2_9BACT</name>
<feature type="transmembrane region" description="Helical" evidence="5">
    <location>
        <begin position="6"/>
        <end position="34"/>
    </location>
</feature>
<protein>
    <recommendedName>
        <fullName evidence="5">Probable membrane transporter protein</fullName>
    </recommendedName>
</protein>
<dbReference type="EMBL" id="FAXN01000046">
    <property type="protein sequence ID" value="CUV65784.1"/>
    <property type="molecule type" value="Genomic_DNA"/>
</dbReference>
<comment type="subcellular location">
    <subcellularLocation>
        <location evidence="5">Cell membrane</location>
        <topology evidence="5">Multi-pass membrane protein</topology>
    </subcellularLocation>
    <subcellularLocation>
        <location evidence="1">Membrane</location>
        <topology evidence="1">Multi-pass membrane protein</topology>
    </subcellularLocation>
</comment>
<dbReference type="PANTHER" id="PTHR43701:SF2">
    <property type="entry name" value="MEMBRANE TRANSPORTER PROTEIN YJNA-RELATED"/>
    <property type="match status" value="1"/>
</dbReference>
<gene>
    <name evidence="6" type="ORF">BN3087_450014</name>
</gene>
<dbReference type="PANTHER" id="PTHR43701">
    <property type="entry name" value="MEMBRANE TRANSPORTER PROTEIN MJ0441-RELATED"/>
    <property type="match status" value="1"/>
</dbReference>
<feature type="transmembrane region" description="Helical" evidence="5">
    <location>
        <begin position="226"/>
        <end position="243"/>
    </location>
</feature>
<keyword evidence="3 5" id="KW-1133">Transmembrane helix</keyword>
<keyword evidence="5" id="KW-1003">Cell membrane</keyword>
<evidence type="ECO:0000313" key="6">
    <source>
        <dbReference type="EMBL" id="CUV65784.1"/>
    </source>
</evidence>
<dbReference type="InterPro" id="IPR051598">
    <property type="entry name" value="TSUP/Inactive_protease-like"/>
</dbReference>
<organism evidence="6">
    <name type="scientific">Sulfurovum sp. enrichment culture clone C5</name>
    <dbReference type="NCBI Taxonomy" id="497650"/>
    <lineage>
        <taxon>Bacteria</taxon>
        <taxon>Pseudomonadati</taxon>
        <taxon>Campylobacterota</taxon>
        <taxon>Epsilonproteobacteria</taxon>
        <taxon>Campylobacterales</taxon>
        <taxon>Sulfurovaceae</taxon>
        <taxon>Sulfurovum</taxon>
        <taxon>environmental samples</taxon>
    </lineage>
</organism>
<evidence type="ECO:0000256" key="2">
    <source>
        <dbReference type="ARBA" id="ARBA00022692"/>
    </source>
</evidence>
<proteinExistence type="inferred from homology"/>
<feature type="transmembrane region" description="Helical" evidence="5">
    <location>
        <begin position="197"/>
        <end position="214"/>
    </location>
</feature>
<dbReference type="SUPFAM" id="SSF103473">
    <property type="entry name" value="MFS general substrate transporter"/>
    <property type="match status" value="1"/>
</dbReference>
<accession>A0A0S4XPA2</accession>
<evidence type="ECO:0000256" key="3">
    <source>
        <dbReference type="ARBA" id="ARBA00022989"/>
    </source>
</evidence>
<feature type="transmembrane region" description="Helical" evidence="5">
    <location>
        <begin position="41"/>
        <end position="60"/>
    </location>
</feature>
<feature type="transmembrane region" description="Helical" evidence="5">
    <location>
        <begin position="72"/>
        <end position="89"/>
    </location>
</feature>
<keyword evidence="4 5" id="KW-0472">Membrane</keyword>
<comment type="similarity">
    <text evidence="5">Belongs to the 4-toluene sulfonate uptake permease (TSUP) (TC 2.A.102) family.</text>
</comment>
<dbReference type="InterPro" id="IPR036259">
    <property type="entry name" value="MFS_trans_sf"/>
</dbReference>
<keyword evidence="2 5" id="KW-0812">Transmembrane</keyword>
<dbReference type="Pfam" id="PF01925">
    <property type="entry name" value="TauE"/>
    <property type="match status" value="1"/>
</dbReference>
<dbReference type="AlphaFoldDB" id="A0A0S4XPA2"/>
<sequence>MEILLVAVGVFVGILSGFFGIGGGTASVPILLYMGFDIKQAIGISVFQMLMSSIFGFYLHRKNQTYNPSRKVYFGVGGIAGAILGAYLVKVLDYKVLEYLFLGVVVFTLVKLFLSNPQPSKDEIYNPYLYTLIGSGIGIFSGMLGVGGSILMTPILVSFLGFSLKKSSAVGLFFVMFSSFSSFVSLSYFGLMDYKHGLLLGIGSLLGIWMGIWMLKKIKVTHYKTIMVWFYIFIFLITINKILG</sequence>